<dbReference type="InterPro" id="IPR029047">
    <property type="entry name" value="HSP70_peptide-bd_sf"/>
</dbReference>
<proteinExistence type="inferred from homology"/>
<evidence type="ECO:0008006" key="6">
    <source>
        <dbReference type="Google" id="ProtNLM"/>
    </source>
</evidence>
<protein>
    <recommendedName>
        <fullName evidence="6">Heat shock protein 70</fullName>
    </recommendedName>
</protein>
<dbReference type="Gene3D" id="3.30.30.30">
    <property type="match status" value="1"/>
</dbReference>
<evidence type="ECO:0000313" key="4">
    <source>
        <dbReference type="EMBL" id="KAK9820441.1"/>
    </source>
</evidence>
<gene>
    <name evidence="4" type="ORF">WJX72_010404</name>
</gene>
<dbReference type="FunFam" id="3.90.640.10:FF:000002">
    <property type="entry name" value="Heat shock 70 kDa"/>
    <property type="match status" value="1"/>
</dbReference>
<evidence type="ECO:0000256" key="3">
    <source>
        <dbReference type="RuleBase" id="RU003322"/>
    </source>
</evidence>
<dbReference type="Gene3D" id="2.60.34.10">
    <property type="entry name" value="Substrate Binding Domain Of DNAk, Chain A, domain 1"/>
    <property type="match status" value="1"/>
</dbReference>
<keyword evidence="2 3" id="KW-0067">ATP-binding</keyword>
<dbReference type="EMBL" id="JALJOR010000003">
    <property type="protein sequence ID" value="KAK9820441.1"/>
    <property type="molecule type" value="Genomic_DNA"/>
</dbReference>
<reference evidence="4 5" key="1">
    <citation type="journal article" date="2024" name="Nat. Commun.">
        <title>Phylogenomics reveals the evolutionary origins of lichenization in chlorophyte algae.</title>
        <authorList>
            <person name="Puginier C."/>
            <person name="Libourel C."/>
            <person name="Otte J."/>
            <person name="Skaloud P."/>
            <person name="Haon M."/>
            <person name="Grisel S."/>
            <person name="Petersen M."/>
            <person name="Berrin J.G."/>
            <person name="Delaux P.M."/>
            <person name="Dal Grande F."/>
            <person name="Keller J."/>
        </authorList>
    </citation>
    <scope>NUCLEOTIDE SEQUENCE [LARGE SCALE GENOMIC DNA]</scope>
    <source>
        <strain evidence="4 5">SAG 2043</strain>
    </source>
</reference>
<evidence type="ECO:0000256" key="2">
    <source>
        <dbReference type="ARBA" id="ARBA00022840"/>
    </source>
</evidence>
<dbReference type="GO" id="GO:0140662">
    <property type="term" value="F:ATP-dependent protein folding chaperone"/>
    <property type="evidence" value="ECO:0007669"/>
    <property type="project" value="InterPro"/>
</dbReference>
<dbReference type="Proteomes" id="UP001489004">
    <property type="component" value="Unassembled WGS sequence"/>
</dbReference>
<dbReference type="SUPFAM" id="SSF100920">
    <property type="entry name" value="Heat shock protein 70kD (HSP70), peptide-binding domain"/>
    <property type="match status" value="1"/>
</dbReference>
<dbReference type="GO" id="GO:0005524">
    <property type="term" value="F:ATP binding"/>
    <property type="evidence" value="ECO:0007669"/>
    <property type="project" value="UniProtKB-KW"/>
</dbReference>
<comment type="caution">
    <text evidence="4">The sequence shown here is derived from an EMBL/GenBank/DDBJ whole genome shotgun (WGS) entry which is preliminary data.</text>
</comment>
<dbReference type="InterPro" id="IPR043129">
    <property type="entry name" value="ATPase_NBD"/>
</dbReference>
<dbReference type="InterPro" id="IPR013126">
    <property type="entry name" value="Hsp_70_fam"/>
</dbReference>
<comment type="similarity">
    <text evidence="3">Belongs to the heat shock protein 70 family.</text>
</comment>
<dbReference type="Gene3D" id="3.30.420.40">
    <property type="match status" value="2"/>
</dbReference>
<dbReference type="PRINTS" id="PR00301">
    <property type="entry name" value="HEATSHOCK70"/>
</dbReference>
<name>A0AAW1QG57_9CHLO</name>
<organism evidence="4 5">
    <name type="scientific">[Myrmecia] bisecta</name>
    <dbReference type="NCBI Taxonomy" id="41462"/>
    <lineage>
        <taxon>Eukaryota</taxon>
        <taxon>Viridiplantae</taxon>
        <taxon>Chlorophyta</taxon>
        <taxon>core chlorophytes</taxon>
        <taxon>Trebouxiophyceae</taxon>
        <taxon>Trebouxiales</taxon>
        <taxon>Trebouxiaceae</taxon>
        <taxon>Myrmecia</taxon>
    </lineage>
</organism>
<dbReference type="SUPFAM" id="SSF53067">
    <property type="entry name" value="Actin-like ATPase domain"/>
    <property type="match status" value="2"/>
</dbReference>
<accession>A0AAW1QG57</accession>
<dbReference type="PROSITE" id="PS00329">
    <property type="entry name" value="HSP70_2"/>
    <property type="match status" value="1"/>
</dbReference>
<dbReference type="Pfam" id="PF00012">
    <property type="entry name" value="HSP70"/>
    <property type="match status" value="1"/>
</dbReference>
<evidence type="ECO:0000313" key="5">
    <source>
        <dbReference type="Proteomes" id="UP001489004"/>
    </source>
</evidence>
<keyword evidence="1 3" id="KW-0547">Nucleotide-binding</keyword>
<dbReference type="PANTHER" id="PTHR19375">
    <property type="entry name" value="HEAT SHOCK PROTEIN 70KDA"/>
    <property type="match status" value="1"/>
</dbReference>
<keyword evidence="5" id="KW-1185">Reference proteome</keyword>
<dbReference type="InterPro" id="IPR018181">
    <property type="entry name" value="Heat_shock_70_CS"/>
</dbReference>
<sequence>MFGKMAQAPAIGIDLGSNYSCMGVWANDRVQIIPNDSGDRLVPSGINAKLQVGVGEWTDFNIKRLMGCKSQDATIQAVSKHWRYTAKSGAAGKPLNEEDTTRFCARDLAADVLTTLKEAAQAYFGPDKEVKRAVISVPAFFTSSQRQATKEAAVLAGLEVLALINEPSAAAIAYGTDSTNPCIQEKNVMVFDLGGSACDVSLLTIEDGRFHVKASCGATVGGQEFTDRLADHCAWVFKQIHNKDISGNARAVRRLRTACARTKQDLSSSTRIDIAIDDLHDEIDLYTPITRTQFEELNMDMFNDCMNCVARTLQDARLDKSEVHEVVLVGGSSRIPKVQQLLQHFFGGKEMCTCFDPDEAVARGAAFMAACLSGEGSALVRNILLLEAVHHSLHVETAEGETAVIASRNTTMPTKKELVFTTSSDNQPAVVVRVYEGEQPLMKDNHLLSKYEQSGIPPAPRLTPQIKAVFNIDASGALSVSAEDKVTGRKLQVSIQEREDDR</sequence>
<evidence type="ECO:0000256" key="1">
    <source>
        <dbReference type="ARBA" id="ARBA00022741"/>
    </source>
</evidence>
<dbReference type="Gene3D" id="3.90.640.10">
    <property type="entry name" value="Actin, Chain A, domain 4"/>
    <property type="match status" value="1"/>
</dbReference>
<dbReference type="PROSITE" id="PS01036">
    <property type="entry name" value="HSP70_3"/>
    <property type="match status" value="1"/>
</dbReference>
<dbReference type="AlphaFoldDB" id="A0AAW1QG57"/>